<dbReference type="SUPFAM" id="SSF54427">
    <property type="entry name" value="NTF2-like"/>
    <property type="match status" value="1"/>
</dbReference>
<dbReference type="Gene3D" id="3.10.450.50">
    <property type="match status" value="1"/>
</dbReference>
<organism evidence="2">
    <name type="scientific">hydrothermal vent metagenome</name>
    <dbReference type="NCBI Taxonomy" id="652676"/>
    <lineage>
        <taxon>unclassified sequences</taxon>
        <taxon>metagenomes</taxon>
        <taxon>ecological metagenomes</taxon>
    </lineage>
</organism>
<dbReference type="InterPro" id="IPR048469">
    <property type="entry name" value="YchJ-like_M"/>
</dbReference>
<dbReference type="PANTHER" id="PTHR33747">
    <property type="entry name" value="UPF0225 PROTEIN SCO1677"/>
    <property type="match status" value="1"/>
</dbReference>
<dbReference type="EMBL" id="FRYL01000045">
    <property type="protein sequence ID" value="SHO81712.1"/>
    <property type="molecule type" value="Genomic_DNA"/>
</dbReference>
<evidence type="ECO:0000313" key="2">
    <source>
        <dbReference type="EMBL" id="SHO81712.1"/>
    </source>
</evidence>
<evidence type="ECO:0000259" key="1">
    <source>
        <dbReference type="Pfam" id="PF17775"/>
    </source>
</evidence>
<feature type="domain" description="YchJ-like middle NTF2-like" evidence="1">
    <location>
        <begin position="33"/>
        <end position="130"/>
    </location>
</feature>
<gene>
    <name evidence="2" type="ORF">MNB_SV-15-1258</name>
</gene>
<dbReference type="InterPro" id="IPR004027">
    <property type="entry name" value="SEC_C_motif"/>
</dbReference>
<dbReference type="InterPro" id="IPR032710">
    <property type="entry name" value="NTF2-like_dom_sf"/>
</dbReference>
<sequence>MKKISINSPCPCGSGNKYKKCCQKFHNGALASTALLLMKSRYSAYAMGNANYIINTTHSNNIDFTDDKKAWKSSIIEFCKNSKFISLEILNYTLKDKNEAFVTFKASFENDSMIEKSRFLFENGRWFYEKAISINFN</sequence>
<dbReference type="PANTHER" id="PTHR33747:SF1">
    <property type="entry name" value="ADENYLATE CYCLASE-ASSOCIATED CAP C-TERMINAL DOMAIN-CONTAINING PROTEIN"/>
    <property type="match status" value="1"/>
</dbReference>
<dbReference type="Pfam" id="PF17775">
    <property type="entry name" value="YchJ_M-like"/>
    <property type="match status" value="1"/>
</dbReference>
<dbReference type="SUPFAM" id="SSF103642">
    <property type="entry name" value="Sec-C motif"/>
    <property type="match status" value="1"/>
</dbReference>
<protein>
    <submittedName>
        <fullName evidence="2">UPF0225 protein YchJ</fullName>
    </submittedName>
</protein>
<reference evidence="2" key="1">
    <citation type="submission" date="2016-10" db="EMBL/GenBank/DDBJ databases">
        <authorList>
            <person name="de Groot N.N."/>
        </authorList>
    </citation>
    <scope>NUCLEOTIDE SEQUENCE</scope>
</reference>
<dbReference type="AlphaFoldDB" id="A0A1W1ELP4"/>
<proteinExistence type="predicted"/>
<name>A0A1W1ELP4_9ZZZZ</name>
<dbReference type="Pfam" id="PF02810">
    <property type="entry name" value="SEC-C"/>
    <property type="match status" value="1"/>
</dbReference>
<accession>A0A1W1ELP4</accession>